<dbReference type="PANTHER" id="PTHR21517:SF3">
    <property type="entry name" value="APICAL JUNCTION COMPONENT 1 HOMOLOG"/>
    <property type="match status" value="1"/>
</dbReference>
<feature type="compositionally biased region" description="Basic residues" evidence="1">
    <location>
        <begin position="123"/>
        <end position="136"/>
    </location>
</feature>
<dbReference type="Proteomes" id="UP000792457">
    <property type="component" value="Unassembled WGS sequence"/>
</dbReference>
<dbReference type="Pfam" id="PF26649">
    <property type="entry name" value="Ajm-1"/>
    <property type="match status" value="1"/>
</dbReference>
<feature type="compositionally biased region" description="Acidic residues" evidence="1">
    <location>
        <begin position="233"/>
        <end position="242"/>
    </location>
</feature>
<evidence type="ECO:0000256" key="1">
    <source>
        <dbReference type="SAM" id="MobiDB-lite"/>
    </source>
</evidence>
<dbReference type="InterPro" id="IPR058586">
    <property type="entry name" value="Ajm-1"/>
</dbReference>
<feature type="region of interest" description="Disordered" evidence="1">
    <location>
        <begin position="605"/>
        <end position="628"/>
    </location>
</feature>
<feature type="compositionally biased region" description="Basic residues" evidence="1">
    <location>
        <begin position="286"/>
        <end position="297"/>
    </location>
</feature>
<feature type="compositionally biased region" description="Basic and acidic residues" evidence="1">
    <location>
        <begin position="169"/>
        <end position="181"/>
    </location>
</feature>
<dbReference type="AlphaFoldDB" id="A0A8K0KAT0"/>
<comment type="caution">
    <text evidence="3">The sequence shown here is derived from an EMBL/GenBank/DDBJ whole genome shotgun (WGS) entry which is preliminary data.</text>
</comment>
<proteinExistence type="predicted"/>
<dbReference type="PANTHER" id="PTHR21517">
    <property type="entry name" value="APICAL JUNCTION COMPONENT 1 HOMOLOG"/>
    <property type="match status" value="1"/>
</dbReference>
<keyword evidence="4" id="KW-1185">Reference proteome</keyword>
<evidence type="ECO:0000259" key="2">
    <source>
        <dbReference type="Pfam" id="PF26649"/>
    </source>
</evidence>
<protein>
    <recommendedName>
        <fullName evidence="2">Apical junction molecule ajm1 alpha/beta domain-containing protein</fullName>
    </recommendedName>
</protein>
<sequence>MRRKVTLLEMKGPVRDSDEEVRSVMASGALMEAVARRAAINLDLQKYSSTPNPAATLEDVLDSLLGLPPASSRSPSPASPASPSRHPQSRHAEATPHEVPAVRAPTPPPPPQQPLSMPQAREGRRRNPSHQRRARNQSRAISPPSPTQQQRILRGITAAAAAESSQEIRTPDVPEMRRPEAPEICNPEVPEVRRPDAPEIRRPETPELLRSARDTPPRDSPPVTEEAQAASMTDEDDDEDESGEKQPLDEEAKEQSSDTLRPSDPRRRRVSFETRQPSEESEADARRRRHANRKRSRAAALCRRAAAAATAPNSPALPVLSRVARQGFLSRGRGCVKIFFSGPERAEAFTSAAVRAALAGVRSPSEGEAQAAALAEIGEPAYAGWADLPLPTSGCGERCYRDLVQLCRTYDPDSKLVLLVCVCVSSAETPGAGKWSRKVVSRCTSAKLGRFRLAPEPEHHLPRRRPTDPPPPPPRRRRAAGREGAELRPGSPITREMEYPETLVLRDLPSATSSFGKRELAYGNVRKQLKRRGVSLRKQFPDVHRRLRSYVEDGTAFSPAAIHPRDGLTGRPFLCVILPEGAQEPYWDAEEGGGRMETVDLGAAVADEDEDVFPRRNSDEASDAGGGS</sequence>
<feature type="compositionally biased region" description="Basic and acidic residues" evidence="1">
    <location>
        <begin position="243"/>
        <end position="278"/>
    </location>
</feature>
<feature type="compositionally biased region" description="Low complexity" evidence="1">
    <location>
        <begin position="68"/>
        <end position="86"/>
    </location>
</feature>
<name>A0A8K0KAT0_LADFU</name>
<evidence type="ECO:0000313" key="3">
    <source>
        <dbReference type="EMBL" id="KAG8230922.1"/>
    </source>
</evidence>
<feature type="domain" description="Apical junction molecule ajm1 alpha/beta" evidence="2">
    <location>
        <begin position="296"/>
        <end position="428"/>
    </location>
</feature>
<feature type="region of interest" description="Disordered" evidence="1">
    <location>
        <begin position="65"/>
        <end position="299"/>
    </location>
</feature>
<feature type="compositionally biased region" description="Basic and acidic residues" evidence="1">
    <location>
        <begin position="190"/>
        <end position="217"/>
    </location>
</feature>
<dbReference type="GO" id="GO:0043296">
    <property type="term" value="C:apical junction complex"/>
    <property type="evidence" value="ECO:0007669"/>
    <property type="project" value="TreeGrafter"/>
</dbReference>
<dbReference type="EMBL" id="KZ308518">
    <property type="protein sequence ID" value="KAG8230922.1"/>
    <property type="molecule type" value="Genomic_DNA"/>
</dbReference>
<dbReference type="InterPro" id="IPR038825">
    <property type="entry name" value="Apical_junction"/>
</dbReference>
<feature type="region of interest" description="Disordered" evidence="1">
    <location>
        <begin position="454"/>
        <end position="500"/>
    </location>
</feature>
<reference evidence="3" key="1">
    <citation type="submission" date="2013-04" db="EMBL/GenBank/DDBJ databases">
        <authorList>
            <person name="Qu J."/>
            <person name="Murali S.C."/>
            <person name="Bandaranaike D."/>
            <person name="Bellair M."/>
            <person name="Blankenburg K."/>
            <person name="Chao H."/>
            <person name="Dinh H."/>
            <person name="Doddapaneni H."/>
            <person name="Downs B."/>
            <person name="Dugan-Rocha S."/>
            <person name="Elkadiri S."/>
            <person name="Gnanaolivu R.D."/>
            <person name="Hernandez B."/>
            <person name="Javaid M."/>
            <person name="Jayaseelan J.C."/>
            <person name="Lee S."/>
            <person name="Li M."/>
            <person name="Ming W."/>
            <person name="Munidasa M."/>
            <person name="Muniz J."/>
            <person name="Nguyen L."/>
            <person name="Ongeri F."/>
            <person name="Osuji N."/>
            <person name="Pu L.-L."/>
            <person name="Puazo M."/>
            <person name="Qu C."/>
            <person name="Quiroz J."/>
            <person name="Raj R."/>
            <person name="Weissenberger G."/>
            <person name="Xin Y."/>
            <person name="Zou X."/>
            <person name="Han Y."/>
            <person name="Richards S."/>
            <person name="Worley K."/>
            <person name="Muzny D."/>
            <person name="Gibbs R."/>
        </authorList>
    </citation>
    <scope>NUCLEOTIDE SEQUENCE</scope>
    <source>
        <strain evidence="3">Sampled in the wild</strain>
    </source>
</reference>
<accession>A0A8K0KAT0</accession>
<dbReference type="GO" id="GO:0005886">
    <property type="term" value="C:plasma membrane"/>
    <property type="evidence" value="ECO:0007669"/>
    <property type="project" value="TreeGrafter"/>
</dbReference>
<evidence type="ECO:0000313" key="4">
    <source>
        <dbReference type="Proteomes" id="UP000792457"/>
    </source>
</evidence>
<gene>
    <name evidence="3" type="ORF">J437_LFUL002954</name>
</gene>
<reference evidence="3" key="2">
    <citation type="submission" date="2017-10" db="EMBL/GenBank/DDBJ databases">
        <title>Ladona fulva Genome sequencing and assembly.</title>
        <authorList>
            <person name="Murali S."/>
            <person name="Richards S."/>
            <person name="Bandaranaike D."/>
            <person name="Bellair M."/>
            <person name="Blankenburg K."/>
            <person name="Chao H."/>
            <person name="Dinh H."/>
            <person name="Doddapaneni H."/>
            <person name="Dugan-Rocha S."/>
            <person name="Elkadiri S."/>
            <person name="Gnanaolivu R."/>
            <person name="Hernandez B."/>
            <person name="Skinner E."/>
            <person name="Javaid M."/>
            <person name="Lee S."/>
            <person name="Li M."/>
            <person name="Ming W."/>
            <person name="Munidasa M."/>
            <person name="Muniz J."/>
            <person name="Nguyen L."/>
            <person name="Hughes D."/>
            <person name="Osuji N."/>
            <person name="Pu L.-L."/>
            <person name="Puazo M."/>
            <person name="Qu C."/>
            <person name="Quiroz J."/>
            <person name="Raj R."/>
            <person name="Weissenberger G."/>
            <person name="Xin Y."/>
            <person name="Zou X."/>
            <person name="Han Y."/>
            <person name="Worley K."/>
            <person name="Muzny D."/>
            <person name="Gibbs R."/>
        </authorList>
    </citation>
    <scope>NUCLEOTIDE SEQUENCE</scope>
    <source>
        <strain evidence="3">Sampled in the wild</strain>
    </source>
</reference>
<dbReference type="OrthoDB" id="6431454at2759"/>
<dbReference type="GO" id="GO:0045216">
    <property type="term" value="P:cell-cell junction organization"/>
    <property type="evidence" value="ECO:0007669"/>
    <property type="project" value="InterPro"/>
</dbReference>
<organism evidence="3 4">
    <name type="scientific">Ladona fulva</name>
    <name type="common">Scarce chaser dragonfly</name>
    <name type="synonym">Libellula fulva</name>
    <dbReference type="NCBI Taxonomy" id="123851"/>
    <lineage>
        <taxon>Eukaryota</taxon>
        <taxon>Metazoa</taxon>
        <taxon>Ecdysozoa</taxon>
        <taxon>Arthropoda</taxon>
        <taxon>Hexapoda</taxon>
        <taxon>Insecta</taxon>
        <taxon>Pterygota</taxon>
        <taxon>Palaeoptera</taxon>
        <taxon>Odonata</taxon>
        <taxon>Epiprocta</taxon>
        <taxon>Anisoptera</taxon>
        <taxon>Libelluloidea</taxon>
        <taxon>Libellulidae</taxon>
        <taxon>Ladona</taxon>
    </lineage>
</organism>